<dbReference type="FunFam" id="1.10.340.30:FF:000004">
    <property type="entry name" value="DNA-3-methyladenine glycosylase II"/>
    <property type="match status" value="1"/>
</dbReference>
<keyword evidence="3" id="KW-0234">DNA repair</keyword>
<dbReference type="InterPro" id="IPR003265">
    <property type="entry name" value="HhH-GPD_domain"/>
</dbReference>
<evidence type="ECO:0000256" key="3">
    <source>
        <dbReference type="ARBA" id="ARBA00023204"/>
    </source>
</evidence>
<evidence type="ECO:0000256" key="1">
    <source>
        <dbReference type="ARBA" id="ARBA00010817"/>
    </source>
</evidence>
<proteinExistence type="inferred from homology"/>
<dbReference type="InterPro" id="IPR051912">
    <property type="entry name" value="Alkylbase_DNA_Glycosylase/TA"/>
</dbReference>
<dbReference type="SMART" id="SM00478">
    <property type="entry name" value="ENDO3c"/>
    <property type="match status" value="1"/>
</dbReference>
<feature type="domain" description="HhH-GPD" evidence="4">
    <location>
        <begin position="28"/>
        <end position="181"/>
    </location>
</feature>
<name>A0A6J7IET5_9ZZZZ</name>
<organism evidence="5">
    <name type="scientific">freshwater metagenome</name>
    <dbReference type="NCBI Taxonomy" id="449393"/>
    <lineage>
        <taxon>unclassified sequences</taxon>
        <taxon>metagenomes</taxon>
        <taxon>ecological metagenomes</taxon>
    </lineage>
</organism>
<gene>
    <name evidence="5" type="ORF">UFOPK3733_00589</name>
</gene>
<dbReference type="GO" id="GO:0008725">
    <property type="term" value="F:DNA-3-methyladenine glycosylase activity"/>
    <property type="evidence" value="ECO:0007669"/>
    <property type="project" value="TreeGrafter"/>
</dbReference>
<evidence type="ECO:0000313" key="5">
    <source>
        <dbReference type="EMBL" id="CAB4929628.1"/>
    </source>
</evidence>
<comment type="similarity">
    <text evidence="1">Belongs to the alkylbase DNA glycosidase AlkA family.</text>
</comment>
<protein>
    <submittedName>
        <fullName evidence="5">Unannotated protein</fullName>
    </submittedName>
</protein>
<dbReference type="InterPro" id="IPR011257">
    <property type="entry name" value="DNA_glycosylase"/>
</dbReference>
<dbReference type="Gene3D" id="1.10.1670.40">
    <property type="match status" value="1"/>
</dbReference>
<dbReference type="PANTHER" id="PTHR43003">
    <property type="entry name" value="DNA-3-METHYLADENINE GLYCOSYLASE"/>
    <property type="match status" value="1"/>
</dbReference>
<accession>A0A6J7IET5</accession>
<keyword evidence="2" id="KW-0227">DNA damage</keyword>
<evidence type="ECO:0000259" key="4">
    <source>
        <dbReference type="SMART" id="SM00478"/>
    </source>
</evidence>
<dbReference type="GO" id="GO:0043916">
    <property type="term" value="F:DNA-7-methylguanine glycosylase activity"/>
    <property type="evidence" value="ECO:0007669"/>
    <property type="project" value="TreeGrafter"/>
</dbReference>
<dbReference type="GO" id="GO:0006307">
    <property type="term" value="P:DNA alkylation repair"/>
    <property type="evidence" value="ECO:0007669"/>
    <property type="project" value="TreeGrafter"/>
</dbReference>
<evidence type="ECO:0000256" key="2">
    <source>
        <dbReference type="ARBA" id="ARBA00022763"/>
    </source>
</evidence>
<dbReference type="CDD" id="cd00056">
    <property type="entry name" value="ENDO3c"/>
    <property type="match status" value="1"/>
</dbReference>
<dbReference type="EMBL" id="CAFBNC010000019">
    <property type="protein sequence ID" value="CAB4929628.1"/>
    <property type="molecule type" value="Genomic_DNA"/>
</dbReference>
<dbReference type="GO" id="GO:0032993">
    <property type="term" value="C:protein-DNA complex"/>
    <property type="evidence" value="ECO:0007669"/>
    <property type="project" value="TreeGrafter"/>
</dbReference>
<dbReference type="Pfam" id="PF00730">
    <property type="entry name" value="HhH-GPD"/>
    <property type="match status" value="1"/>
</dbReference>
<sequence>MLDRYGPMRSTRGVPVEARFASLARTIAYQQLAGRAASTIWSRVVDLVAGPFTPEAVLALDPSALRGAGLSTAKTLAVLDLAAHVADGRLSLHRLGRMDDEAVISHLVAVRGIGPWTAQMFLMNELGRLDIWPTGDLGVRTGFALAFDLDSVPSPAQLEELGDQFRPYRSVLAWYCWRVADDPARARTK</sequence>
<dbReference type="SUPFAM" id="SSF48150">
    <property type="entry name" value="DNA-glycosylase"/>
    <property type="match status" value="1"/>
</dbReference>
<dbReference type="PANTHER" id="PTHR43003:SF5">
    <property type="entry name" value="DNA-3-METHYLADENINE GLYCOSYLASE"/>
    <property type="match status" value="1"/>
</dbReference>
<dbReference type="Gene3D" id="1.10.340.30">
    <property type="entry name" value="Hypothetical protein, domain 2"/>
    <property type="match status" value="1"/>
</dbReference>
<dbReference type="AlphaFoldDB" id="A0A6J7IET5"/>
<dbReference type="GO" id="GO:0005634">
    <property type="term" value="C:nucleus"/>
    <property type="evidence" value="ECO:0007669"/>
    <property type="project" value="TreeGrafter"/>
</dbReference>
<dbReference type="GO" id="GO:0006285">
    <property type="term" value="P:base-excision repair, AP site formation"/>
    <property type="evidence" value="ECO:0007669"/>
    <property type="project" value="TreeGrafter"/>
</dbReference>
<dbReference type="GO" id="GO:0032131">
    <property type="term" value="F:alkylated DNA binding"/>
    <property type="evidence" value="ECO:0007669"/>
    <property type="project" value="TreeGrafter"/>
</dbReference>
<reference evidence="5" key="1">
    <citation type="submission" date="2020-05" db="EMBL/GenBank/DDBJ databases">
        <authorList>
            <person name="Chiriac C."/>
            <person name="Salcher M."/>
            <person name="Ghai R."/>
            <person name="Kavagutti S V."/>
        </authorList>
    </citation>
    <scope>NUCLEOTIDE SEQUENCE</scope>
</reference>